<dbReference type="NCBIfam" id="NF004824">
    <property type="entry name" value="PRK06180.1"/>
    <property type="match status" value="1"/>
</dbReference>
<organism evidence="3">
    <name type="scientific">marine sediment metagenome</name>
    <dbReference type="NCBI Taxonomy" id="412755"/>
    <lineage>
        <taxon>unclassified sequences</taxon>
        <taxon>metagenomes</taxon>
        <taxon>ecological metagenomes</taxon>
    </lineage>
</organism>
<comment type="similarity">
    <text evidence="1">Belongs to the short-chain dehydrogenases/reductases (SDR) family.</text>
</comment>
<dbReference type="InterPro" id="IPR020904">
    <property type="entry name" value="Sc_DH/Rdtase_CS"/>
</dbReference>
<dbReference type="Pfam" id="PF00106">
    <property type="entry name" value="adh_short"/>
    <property type="match status" value="1"/>
</dbReference>
<evidence type="ECO:0008006" key="4">
    <source>
        <dbReference type="Google" id="ProtNLM"/>
    </source>
</evidence>
<dbReference type="CDD" id="cd05374">
    <property type="entry name" value="17beta-HSD-like_SDR_c"/>
    <property type="match status" value="1"/>
</dbReference>
<dbReference type="PANTHER" id="PTHR43976">
    <property type="entry name" value="SHORT CHAIN DEHYDROGENASE"/>
    <property type="match status" value="1"/>
</dbReference>
<keyword evidence="2" id="KW-0560">Oxidoreductase</keyword>
<evidence type="ECO:0000256" key="1">
    <source>
        <dbReference type="ARBA" id="ARBA00006484"/>
    </source>
</evidence>
<dbReference type="InterPro" id="IPR036291">
    <property type="entry name" value="NAD(P)-bd_dom_sf"/>
</dbReference>
<accession>A0A0F9W0R2</accession>
<dbReference type="SUPFAM" id="SSF51735">
    <property type="entry name" value="NAD(P)-binding Rossmann-fold domains"/>
    <property type="match status" value="1"/>
</dbReference>
<dbReference type="FunFam" id="3.40.50.720:FF:000084">
    <property type="entry name" value="Short-chain dehydrogenase reductase"/>
    <property type="match status" value="1"/>
</dbReference>
<sequence>MIKTWFITGAGRGLGFHIAQAALAAGDNVVATGRNSSKTAQAFGDCGNALLCLELDVSRENDIAHAVDKAVEHFGGIDVMVNNAGFGQLGPFEENTATDAQEQFAINVFGLFDMCRAVIPAMRSQGRGHIFNIASIAGLAGMGGASLYCASKFAVVGFSEALAQELAGFGIQVTVVAPGGFRTDFLDSTSARFGSQSLPDYANFSEKVRASSEKNNHNQPGDPAKLGKALVQLAMAPQAPVHFVVGSDALELATGKLASRKQELEKWRDLTISTDS</sequence>
<proteinExistence type="inferred from homology"/>
<dbReference type="EMBL" id="LAZR01000006">
    <property type="protein sequence ID" value="KKO09915.1"/>
    <property type="molecule type" value="Genomic_DNA"/>
</dbReference>
<dbReference type="GO" id="GO:0016491">
    <property type="term" value="F:oxidoreductase activity"/>
    <property type="evidence" value="ECO:0007669"/>
    <property type="project" value="UniProtKB-KW"/>
</dbReference>
<dbReference type="AlphaFoldDB" id="A0A0F9W0R2"/>
<dbReference type="PROSITE" id="PS00061">
    <property type="entry name" value="ADH_SHORT"/>
    <property type="match status" value="1"/>
</dbReference>
<protein>
    <recommendedName>
        <fullName evidence="4">Short-chain dehydrogenase/reductase SDR</fullName>
    </recommendedName>
</protein>
<reference evidence="3" key="1">
    <citation type="journal article" date="2015" name="Nature">
        <title>Complex archaea that bridge the gap between prokaryotes and eukaryotes.</title>
        <authorList>
            <person name="Spang A."/>
            <person name="Saw J.H."/>
            <person name="Jorgensen S.L."/>
            <person name="Zaremba-Niedzwiedzka K."/>
            <person name="Martijn J."/>
            <person name="Lind A.E."/>
            <person name="van Eijk R."/>
            <person name="Schleper C."/>
            <person name="Guy L."/>
            <person name="Ettema T.J."/>
        </authorList>
    </citation>
    <scope>NUCLEOTIDE SEQUENCE</scope>
</reference>
<dbReference type="Gene3D" id="3.40.50.720">
    <property type="entry name" value="NAD(P)-binding Rossmann-like Domain"/>
    <property type="match status" value="1"/>
</dbReference>
<dbReference type="InterPro" id="IPR051911">
    <property type="entry name" value="SDR_oxidoreductase"/>
</dbReference>
<dbReference type="PRINTS" id="PR00081">
    <property type="entry name" value="GDHRDH"/>
</dbReference>
<dbReference type="PRINTS" id="PR00080">
    <property type="entry name" value="SDRFAMILY"/>
</dbReference>
<evidence type="ECO:0000313" key="3">
    <source>
        <dbReference type="EMBL" id="KKO09915.1"/>
    </source>
</evidence>
<evidence type="ECO:0000256" key="2">
    <source>
        <dbReference type="ARBA" id="ARBA00023002"/>
    </source>
</evidence>
<gene>
    <name evidence="3" type="ORF">LCGC14_0034170</name>
</gene>
<name>A0A0F9W0R2_9ZZZZ</name>
<dbReference type="PANTHER" id="PTHR43976:SF16">
    <property type="entry name" value="SHORT-CHAIN DEHYDROGENASE_REDUCTASE FAMILY PROTEIN"/>
    <property type="match status" value="1"/>
</dbReference>
<dbReference type="InterPro" id="IPR002347">
    <property type="entry name" value="SDR_fam"/>
</dbReference>
<comment type="caution">
    <text evidence="3">The sequence shown here is derived from an EMBL/GenBank/DDBJ whole genome shotgun (WGS) entry which is preliminary data.</text>
</comment>